<dbReference type="EMBL" id="CP073910">
    <property type="protein sequence ID" value="QUT04793.1"/>
    <property type="molecule type" value="Genomic_DNA"/>
</dbReference>
<dbReference type="GO" id="GO:0030313">
    <property type="term" value="C:cell envelope"/>
    <property type="evidence" value="ECO:0007669"/>
    <property type="project" value="UniProtKB-SubCell"/>
</dbReference>
<dbReference type="InterPro" id="IPR050553">
    <property type="entry name" value="Thioredoxin_ResA/DsbE_sf"/>
</dbReference>
<evidence type="ECO:0000256" key="4">
    <source>
        <dbReference type="ARBA" id="ARBA00023284"/>
    </source>
</evidence>
<dbReference type="PANTHER" id="PTHR42852:SF6">
    <property type="entry name" value="THIOL:DISULFIDE INTERCHANGE PROTEIN DSBE"/>
    <property type="match status" value="1"/>
</dbReference>
<dbReference type="AlphaFoldDB" id="A0A975K4Q4"/>
<dbReference type="GO" id="GO:0015036">
    <property type="term" value="F:disulfide oxidoreductase activity"/>
    <property type="evidence" value="ECO:0007669"/>
    <property type="project" value="UniProtKB-ARBA"/>
</dbReference>
<accession>A0A975K4Q4</accession>
<gene>
    <name evidence="7" type="ORF">KFK14_17400</name>
</gene>
<feature type="domain" description="Thioredoxin" evidence="6">
    <location>
        <begin position="68"/>
        <end position="209"/>
    </location>
</feature>
<dbReference type="InterPro" id="IPR013740">
    <property type="entry name" value="Redoxin"/>
</dbReference>
<dbReference type="CDD" id="cd02966">
    <property type="entry name" value="TlpA_like_family"/>
    <property type="match status" value="1"/>
</dbReference>
<keyword evidence="2" id="KW-0201">Cytochrome c-type biogenesis</keyword>
<keyword evidence="3" id="KW-1015">Disulfide bond</keyword>
<dbReference type="PROSITE" id="PS51352">
    <property type="entry name" value="THIOREDOXIN_2"/>
    <property type="match status" value="1"/>
</dbReference>
<dbReference type="SUPFAM" id="SSF52833">
    <property type="entry name" value="Thioredoxin-like"/>
    <property type="match status" value="1"/>
</dbReference>
<keyword evidence="8" id="KW-1185">Reference proteome</keyword>
<protein>
    <submittedName>
        <fullName evidence="7">TlpA family protein disulfide reductase</fullName>
    </submittedName>
</protein>
<feature type="region of interest" description="Disordered" evidence="5">
    <location>
        <begin position="27"/>
        <end position="56"/>
    </location>
</feature>
<dbReference type="InterPro" id="IPR036249">
    <property type="entry name" value="Thioredoxin-like_sf"/>
</dbReference>
<dbReference type="PROSITE" id="PS00194">
    <property type="entry name" value="THIOREDOXIN_1"/>
    <property type="match status" value="1"/>
</dbReference>
<evidence type="ECO:0000256" key="5">
    <source>
        <dbReference type="SAM" id="MobiDB-lite"/>
    </source>
</evidence>
<dbReference type="KEGG" id="spph:KFK14_17400"/>
<evidence type="ECO:0000256" key="3">
    <source>
        <dbReference type="ARBA" id="ARBA00023157"/>
    </source>
</evidence>
<evidence type="ECO:0000256" key="2">
    <source>
        <dbReference type="ARBA" id="ARBA00022748"/>
    </source>
</evidence>
<keyword evidence="4" id="KW-0676">Redox-active center</keyword>
<dbReference type="Proteomes" id="UP000681425">
    <property type="component" value="Chromosome"/>
</dbReference>
<dbReference type="Gene3D" id="3.40.30.10">
    <property type="entry name" value="Glutaredoxin"/>
    <property type="match status" value="1"/>
</dbReference>
<reference evidence="7" key="1">
    <citation type="submission" date="2021-04" db="EMBL/GenBank/DDBJ databases">
        <title>Isolation of p-tert-butylphenol degrading bacteria Sphingobium phenoxybenzoativorans Tas13 from active sludge.</title>
        <authorList>
            <person name="Li Y."/>
        </authorList>
    </citation>
    <scope>NUCLEOTIDE SEQUENCE</scope>
    <source>
        <strain evidence="7">Tas13</strain>
    </source>
</reference>
<proteinExistence type="predicted"/>
<dbReference type="GO" id="GO:0017004">
    <property type="term" value="P:cytochrome complex assembly"/>
    <property type="evidence" value="ECO:0007669"/>
    <property type="project" value="UniProtKB-KW"/>
</dbReference>
<sequence length="209" mass="22359">MELEMSLRSVIALLLLTGALSACDRQSAPKEQANGSAEITADEVAPDEVKDSAAGDGEGAFKYTLDRSKAGTPAPDYAFVSPDGGDATLKDFAGKPLLVNLWATWCAPCVAEMPTLDAIAGEYQAQGLQVLTISQDNQGAKQVDPFFAKRKFTHLKAWLDTENRFSLGYGTGMLPTTVLYDAEGKEVARVIGAMDWHSKEAKALIAETL</sequence>
<dbReference type="InterPro" id="IPR017937">
    <property type="entry name" value="Thioredoxin_CS"/>
</dbReference>
<dbReference type="InterPro" id="IPR013766">
    <property type="entry name" value="Thioredoxin_domain"/>
</dbReference>
<evidence type="ECO:0000259" key="6">
    <source>
        <dbReference type="PROSITE" id="PS51352"/>
    </source>
</evidence>
<organism evidence="7 8">
    <name type="scientific">Sphingobium phenoxybenzoativorans</name>
    <dbReference type="NCBI Taxonomy" id="1592790"/>
    <lineage>
        <taxon>Bacteria</taxon>
        <taxon>Pseudomonadati</taxon>
        <taxon>Pseudomonadota</taxon>
        <taxon>Alphaproteobacteria</taxon>
        <taxon>Sphingomonadales</taxon>
        <taxon>Sphingomonadaceae</taxon>
        <taxon>Sphingobium</taxon>
    </lineage>
</organism>
<evidence type="ECO:0000313" key="7">
    <source>
        <dbReference type="EMBL" id="QUT04793.1"/>
    </source>
</evidence>
<dbReference type="PANTHER" id="PTHR42852">
    <property type="entry name" value="THIOL:DISULFIDE INTERCHANGE PROTEIN DSBE"/>
    <property type="match status" value="1"/>
</dbReference>
<evidence type="ECO:0000313" key="8">
    <source>
        <dbReference type="Proteomes" id="UP000681425"/>
    </source>
</evidence>
<name>A0A975K4Q4_9SPHN</name>
<comment type="subcellular location">
    <subcellularLocation>
        <location evidence="1">Cell envelope</location>
    </subcellularLocation>
</comment>
<dbReference type="Pfam" id="PF08534">
    <property type="entry name" value="Redoxin"/>
    <property type="match status" value="1"/>
</dbReference>
<evidence type="ECO:0000256" key="1">
    <source>
        <dbReference type="ARBA" id="ARBA00004196"/>
    </source>
</evidence>